<evidence type="ECO:0000256" key="3">
    <source>
        <dbReference type="ARBA" id="ARBA00022840"/>
    </source>
</evidence>
<dbReference type="InterPro" id="IPR003439">
    <property type="entry name" value="ABC_transporter-like_ATP-bd"/>
</dbReference>
<evidence type="ECO:0000313" key="6">
    <source>
        <dbReference type="Proteomes" id="UP000075515"/>
    </source>
</evidence>
<reference evidence="5 6" key="1">
    <citation type="submission" date="2014-02" db="EMBL/GenBank/DDBJ databases">
        <title>The small core and large imbalanced accessory genome model reveals a collaborative survival strategy of Sorangium cellulosum strains in nature.</title>
        <authorList>
            <person name="Han K."/>
            <person name="Peng R."/>
            <person name="Blom J."/>
            <person name="Li Y.-Z."/>
        </authorList>
    </citation>
    <scope>NUCLEOTIDE SEQUENCE [LARGE SCALE GENOMIC DNA]</scope>
    <source>
        <strain evidence="5 6">So0149</strain>
    </source>
</reference>
<name>A0A150SBX3_SORCE</name>
<dbReference type="InterPro" id="IPR003593">
    <property type="entry name" value="AAA+_ATPase"/>
</dbReference>
<dbReference type="PANTHER" id="PTHR42711:SF4">
    <property type="entry name" value="ABC TRANSPORTER RELATED"/>
    <property type="match status" value="1"/>
</dbReference>
<gene>
    <name evidence="5" type="ORF">BE18_40905</name>
</gene>
<dbReference type="AlphaFoldDB" id="A0A150SBX3"/>
<dbReference type="Gene3D" id="3.40.50.300">
    <property type="entry name" value="P-loop containing nucleotide triphosphate hydrolases"/>
    <property type="match status" value="1"/>
</dbReference>
<dbReference type="EMBL" id="JEMC01002192">
    <property type="protein sequence ID" value="KYF89896.1"/>
    <property type="molecule type" value="Genomic_DNA"/>
</dbReference>
<keyword evidence="2" id="KW-0547">Nucleotide-binding</keyword>
<feature type="domain" description="ABC transporter" evidence="4">
    <location>
        <begin position="28"/>
        <end position="261"/>
    </location>
</feature>
<dbReference type="GO" id="GO:0016887">
    <property type="term" value="F:ATP hydrolysis activity"/>
    <property type="evidence" value="ECO:0007669"/>
    <property type="project" value="InterPro"/>
</dbReference>
<proteinExistence type="predicted"/>
<dbReference type="Proteomes" id="UP000075515">
    <property type="component" value="Unassembled WGS sequence"/>
</dbReference>
<dbReference type="PROSITE" id="PS50893">
    <property type="entry name" value="ABC_TRANSPORTER_2"/>
    <property type="match status" value="1"/>
</dbReference>
<protein>
    <submittedName>
        <fullName evidence="5">ABC transporter</fullName>
    </submittedName>
</protein>
<dbReference type="GO" id="GO:0005524">
    <property type="term" value="F:ATP binding"/>
    <property type="evidence" value="ECO:0007669"/>
    <property type="project" value="UniProtKB-KW"/>
</dbReference>
<comment type="caution">
    <text evidence="5">The sequence shown here is derived from an EMBL/GenBank/DDBJ whole genome shotgun (WGS) entry which is preliminary data.</text>
</comment>
<accession>A0A150SBX3</accession>
<dbReference type="InterPro" id="IPR050763">
    <property type="entry name" value="ABC_transporter_ATP-binding"/>
</dbReference>
<evidence type="ECO:0000256" key="2">
    <source>
        <dbReference type="ARBA" id="ARBA00022741"/>
    </source>
</evidence>
<dbReference type="InterPro" id="IPR027417">
    <property type="entry name" value="P-loop_NTPase"/>
</dbReference>
<keyword evidence="3" id="KW-0067">ATP-binding</keyword>
<dbReference type="PANTHER" id="PTHR42711">
    <property type="entry name" value="ABC TRANSPORTER ATP-BINDING PROTEIN"/>
    <property type="match status" value="1"/>
</dbReference>
<evidence type="ECO:0000313" key="5">
    <source>
        <dbReference type="EMBL" id="KYF89896.1"/>
    </source>
</evidence>
<evidence type="ECO:0000259" key="4">
    <source>
        <dbReference type="PROSITE" id="PS50893"/>
    </source>
</evidence>
<dbReference type="SMART" id="SM00382">
    <property type="entry name" value="AAA"/>
    <property type="match status" value="1"/>
</dbReference>
<sequence length="343" mass="37376">MAEASSAIAVESLSKSYQVHERAPGFGAMVRSVFRRRTRLVHAVEDLSFSIAPGERVGFLGPNGAGKTTTLKVLSGLLHPSGGRVRVAGFVPQHREVGFLKRITLVMGQKQQLLWDLPPAETFALNRAIYGISEADFKQTLGELEDLLGIAAIASKPTRQLSLGERMKCELAAALLHRPEILFLDEPTIGLDVAMQLSVREFIRRYNEQRGATVVLTSHYMDDVAALCPRVIVIDKGRLRYDGDLAALARSVRPHKRIALRFGGPVDRALLERVGAVLSFDPGRAVLQVPQEELRQAMSWLLGQTDIADLTVEDPPLEEVMRELFAGEGRAGEPAGAAGEAAS</sequence>
<organism evidence="5 6">
    <name type="scientific">Sorangium cellulosum</name>
    <name type="common">Polyangium cellulosum</name>
    <dbReference type="NCBI Taxonomy" id="56"/>
    <lineage>
        <taxon>Bacteria</taxon>
        <taxon>Pseudomonadati</taxon>
        <taxon>Myxococcota</taxon>
        <taxon>Polyangia</taxon>
        <taxon>Polyangiales</taxon>
        <taxon>Polyangiaceae</taxon>
        <taxon>Sorangium</taxon>
    </lineage>
</organism>
<evidence type="ECO:0000256" key="1">
    <source>
        <dbReference type="ARBA" id="ARBA00022448"/>
    </source>
</evidence>
<keyword evidence="1" id="KW-0813">Transport</keyword>
<dbReference type="Pfam" id="PF00005">
    <property type="entry name" value="ABC_tran"/>
    <property type="match status" value="1"/>
</dbReference>
<dbReference type="SUPFAM" id="SSF52540">
    <property type="entry name" value="P-loop containing nucleoside triphosphate hydrolases"/>
    <property type="match status" value="1"/>
</dbReference>